<dbReference type="SMART" id="SM00355">
    <property type="entry name" value="ZnF_C2H2"/>
    <property type="match status" value="3"/>
</dbReference>
<dbReference type="EMBL" id="JAULSV010000001">
    <property type="protein sequence ID" value="KAK0657036.1"/>
    <property type="molecule type" value="Genomic_DNA"/>
</dbReference>
<gene>
    <name evidence="3" type="ORF">B0T16DRAFT_366818</name>
</gene>
<protein>
    <recommendedName>
        <fullName evidence="2">C2H2-type domain-containing protein</fullName>
    </recommendedName>
</protein>
<feature type="region of interest" description="Disordered" evidence="1">
    <location>
        <begin position="429"/>
        <end position="493"/>
    </location>
</feature>
<evidence type="ECO:0000259" key="2">
    <source>
        <dbReference type="SMART" id="SM00355"/>
    </source>
</evidence>
<feature type="domain" description="C2H2-type" evidence="2">
    <location>
        <begin position="354"/>
        <end position="379"/>
    </location>
</feature>
<organism evidence="3 4">
    <name type="scientific">Cercophora newfieldiana</name>
    <dbReference type="NCBI Taxonomy" id="92897"/>
    <lineage>
        <taxon>Eukaryota</taxon>
        <taxon>Fungi</taxon>
        <taxon>Dikarya</taxon>
        <taxon>Ascomycota</taxon>
        <taxon>Pezizomycotina</taxon>
        <taxon>Sordariomycetes</taxon>
        <taxon>Sordariomycetidae</taxon>
        <taxon>Sordariales</taxon>
        <taxon>Lasiosphaeriaceae</taxon>
        <taxon>Cercophora</taxon>
    </lineage>
</organism>
<keyword evidence="4" id="KW-1185">Reference proteome</keyword>
<dbReference type="InterPro" id="IPR058925">
    <property type="entry name" value="zf-C2H2_AcuF"/>
</dbReference>
<feature type="compositionally biased region" description="Polar residues" evidence="1">
    <location>
        <begin position="263"/>
        <end position="275"/>
    </location>
</feature>
<feature type="domain" description="C2H2-type" evidence="2">
    <location>
        <begin position="322"/>
        <end position="350"/>
    </location>
</feature>
<feature type="compositionally biased region" description="Basic and acidic residues" evidence="1">
    <location>
        <begin position="557"/>
        <end position="566"/>
    </location>
</feature>
<name>A0AA40CZC4_9PEZI</name>
<dbReference type="Proteomes" id="UP001174936">
    <property type="component" value="Unassembled WGS sequence"/>
</dbReference>
<feature type="compositionally biased region" description="Polar residues" evidence="1">
    <location>
        <begin position="224"/>
        <end position="235"/>
    </location>
</feature>
<feature type="compositionally biased region" description="Acidic residues" evidence="1">
    <location>
        <begin position="448"/>
        <end position="457"/>
    </location>
</feature>
<sequence length="584" mass="66195">MSNQDSNTDTIASRVTGVLASFRGLLKFPSELDFSEAWIQRRLQDEHTKFKVWSCSIGAHKTGTGSLDFRLRDSSNIRKQVKGLLDELCDLLSRIIAIAAGEVIPWDQLDDEEPIEEAEWEGPRTEVGQIVTEGVADTVDCLLRLTVVIRTPAPHDRFAKLRSIDAAVFEPFDIRHIESKWPTVEPWLAERLGRALSRRREYFRYRESHHAELSRGLDDDETSSSHGDTKASSVPSHLKDKCADASSDMDALSAVLEDDRSDTGASQTSYATSLSDADALKPPRFPKEAQDGPFQCKFCYMIIVAEDRIAWRKHIYSDLQPYICLEKNCITPGQQFSRRHHWMNHTRTQHWVTYLCLLGCESRSFDLPSEYRTHISKEHPGSILEADMDTAIKLSAQPRNIMNNRGSRCPLCDDKELVLRSEKQYQRHVGRHQEQLSLFALPQNSPDSDGESEDGSESDDHQLAPDEQPSELMVDGEEGNSSKIPRYVPKRDSKVSVLASHFEQLSREFEKERMRDRKQRAAKMQNTRAFLPLTSTKAIVDVYEDVDQAVQEPGPSDDDHVDKKSIETSTATETTPEDSQTFGL</sequence>
<comment type="caution">
    <text evidence="3">The sequence shown here is derived from an EMBL/GenBank/DDBJ whole genome shotgun (WGS) entry which is preliminary data.</text>
</comment>
<evidence type="ECO:0000313" key="3">
    <source>
        <dbReference type="EMBL" id="KAK0657036.1"/>
    </source>
</evidence>
<accession>A0AA40CZC4</accession>
<feature type="region of interest" description="Disordered" evidence="1">
    <location>
        <begin position="256"/>
        <end position="277"/>
    </location>
</feature>
<dbReference type="PANTHER" id="PTHR35391">
    <property type="entry name" value="C2H2-TYPE DOMAIN-CONTAINING PROTEIN-RELATED"/>
    <property type="match status" value="1"/>
</dbReference>
<dbReference type="Pfam" id="PF26082">
    <property type="entry name" value="zf-C2H2_AcuF"/>
    <property type="match status" value="1"/>
</dbReference>
<dbReference type="InterPro" id="IPR013087">
    <property type="entry name" value="Znf_C2H2_type"/>
</dbReference>
<feature type="domain" description="C2H2-type" evidence="2">
    <location>
        <begin position="407"/>
        <end position="432"/>
    </location>
</feature>
<feature type="region of interest" description="Disordered" evidence="1">
    <location>
        <begin position="547"/>
        <end position="584"/>
    </location>
</feature>
<feature type="region of interest" description="Disordered" evidence="1">
    <location>
        <begin position="214"/>
        <end position="239"/>
    </location>
</feature>
<proteinExistence type="predicted"/>
<evidence type="ECO:0000256" key="1">
    <source>
        <dbReference type="SAM" id="MobiDB-lite"/>
    </source>
</evidence>
<reference evidence="3" key="1">
    <citation type="submission" date="2023-06" db="EMBL/GenBank/DDBJ databases">
        <title>Genome-scale phylogeny and comparative genomics of the fungal order Sordariales.</title>
        <authorList>
            <consortium name="Lawrence Berkeley National Laboratory"/>
            <person name="Hensen N."/>
            <person name="Bonometti L."/>
            <person name="Westerberg I."/>
            <person name="Brannstrom I.O."/>
            <person name="Guillou S."/>
            <person name="Cros-Aarteil S."/>
            <person name="Calhoun S."/>
            <person name="Haridas S."/>
            <person name="Kuo A."/>
            <person name="Mondo S."/>
            <person name="Pangilinan J."/>
            <person name="Riley R."/>
            <person name="Labutti K."/>
            <person name="Andreopoulos B."/>
            <person name="Lipzen A."/>
            <person name="Chen C."/>
            <person name="Yanf M."/>
            <person name="Daum C."/>
            <person name="Ng V."/>
            <person name="Clum A."/>
            <person name="Steindorff A."/>
            <person name="Ohm R."/>
            <person name="Martin F."/>
            <person name="Silar P."/>
            <person name="Natvig D."/>
            <person name="Lalanne C."/>
            <person name="Gautier V."/>
            <person name="Ament-Velasquez S.L."/>
            <person name="Kruys A."/>
            <person name="Hutchinson M.I."/>
            <person name="Powell A.J."/>
            <person name="Barry K."/>
            <person name="Miller A.N."/>
            <person name="Grigoriev I.V."/>
            <person name="Debuchy R."/>
            <person name="Gladieux P."/>
            <person name="Thoren M.H."/>
            <person name="Johannesson H."/>
        </authorList>
    </citation>
    <scope>NUCLEOTIDE SEQUENCE</scope>
    <source>
        <strain evidence="3">SMH2532-1</strain>
    </source>
</reference>
<dbReference type="PANTHER" id="PTHR35391:SF7">
    <property type="entry name" value="C2H2-TYPE DOMAIN-CONTAINING PROTEIN"/>
    <property type="match status" value="1"/>
</dbReference>
<feature type="compositionally biased region" description="Polar residues" evidence="1">
    <location>
        <begin position="567"/>
        <end position="584"/>
    </location>
</feature>
<dbReference type="AlphaFoldDB" id="A0AA40CZC4"/>
<evidence type="ECO:0000313" key="4">
    <source>
        <dbReference type="Proteomes" id="UP001174936"/>
    </source>
</evidence>